<feature type="domain" description="Helicase C-terminal" evidence="3">
    <location>
        <begin position="1"/>
        <end position="109"/>
    </location>
</feature>
<accession>A0A724WM85</accession>
<sequence>GRMTETELESQLIAFFEGDADVLVSTTIIETGIDIPNVNTLIVHDADQMGLSQLYQLRGRVGRSSRVAYSYFTYRPQKRLTEVAESRLQAIKEFTELGSGFKIAMRDLSIRGAGNLLGSQQSGFIDSVGFDLYSQMLAEAVEERKERMKGKKRIQKFVPEFTFSLDAYIPSHYMTDSELKIEFYKRLKYVDTVDSLEQLETEMLERFGEFPDEVARLIQLTRMRIFAERARVERVKQTDPKIEIVLSLQATQQLDVADFVKWTVPLGRGLGMGQQEQKLVLTLNRNKQSTQQMTMQAEQLLAELDRRLVAR</sequence>
<dbReference type="InterPro" id="IPR027417">
    <property type="entry name" value="P-loop_NTPase"/>
</dbReference>
<evidence type="ECO:0000256" key="1">
    <source>
        <dbReference type="ARBA" id="ARBA00022801"/>
    </source>
</evidence>
<dbReference type="InterPro" id="IPR005118">
    <property type="entry name" value="TRCF_C"/>
</dbReference>
<dbReference type="GO" id="GO:0003678">
    <property type="term" value="F:DNA helicase activity"/>
    <property type="evidence" value="ECO:0007669"/>
    <property type="project" value="TreeGrafter"/>
</dbReference>
<dbReference type="PANTHER" id="PTHR47964:SF1">
    <property type="entry name" value="ATP-DEPENDENT DNA HELICASE HOMOLOG RECG, CHLOROPLASTIC"/>
    <property type="match status" value="1"/>
</dbReference>
<dbReference type="Pfam" id="PF03461">
    <property type="entry name" value="TRCF"/>
    <property type="match status" value="1"/>
</dbReference>
<dbReference type="InterPro" id="IPR047112">
    <property type="entry name" value="RecG/Mfd"/>
</dbReference>
<feature type="non-terminal residue" evidence="4">
    <location>
        <position position="1"/>
    </location>
</feature>
<dbReference type="AlphaFoldDB" id="A0A724WM85"/>
<keyword evidence="2" id="KW-0067">ATP-binding</keyword>
<keyword evidence="2" id="KW-0347">Helicase</keyword>
<gene>
    <name evidence="4" type="ORF">G2720_25145</name>
</gene>
<dbReference type="Gene3D" id="3.90.1150.50">
    <property type="entry name" value="Transcription-repair-coupling factor, D7 domain"/>
    <property type="match status" value="1"/>
</dbReference>
<dbReference type="SMART" id="SM00982">
    <property type="entry name" value="TRCF"/>
    <property type="match status" value="1"/>
</dbReference>
<dbReference type="PANTHER" id="PTHR47964">
    <property type="entry name" value="ATP-DEPENDENT DNA HELICASE HOMOLOG RECG, CHLOROPLASTIC"/>
    <property type="match status" value="1"/>
</dbReference>
<dbReference type="SUPFAM" id="SSF143517">
    <property type="entry name" value="TRCF domain-like"/>
    <property type="match status" value="1"/>
</dbReference>
<proteinExistence type="predicted"/>
<evidence type="ECO:0000256" key="2">
    <source>
        <dbReference type="ARBA" id="ARBA00022806"/>
    </source>
</evidence>
<reference evidence="4" key="1">
    <citation type="journal article" date="2018" name="Genome Biol.">
        <title>SKESA: strategic k-mer extension for scrupulous assemblies.</title>
        <authorList>
            <person name="Souvorov A."/>
            <person name="Agarwala R."/>
            <person name="Lipman D.J."/>
        </authorList>
    </citation>
    <scope>NUCLEOTIDE SEQUENCE</scope>
    <source>
        <strain evidence="4">P125109</strain>
    </source>
</reference>
<protein>
    <submittedName>
        <fullName evidence="4">Transcription-repair coupling factor</fullName>
    </submittedName>
</protein>
<name>A0A724WM85_SALEP</name>
<keyword evidence="2" id="KW-0547">Nucleotide-binding</keyword>
<organism evidence="4">
    <name type="scientific">Salmonella enteritidis PT4 (strain P125109)</name>
    <dbReference type="NCBI Taxonomy" id="550537"/>
    <lineage>
        <taxon>Bacteria</taxon>
        <taxon>Pseudomonadati</taxon>
        <taxon>Pseudomonadota</taxon>
        <taxon>Gammaproteobacteria</taxon>
        <taxon>Enterobacterales</taxon>
        <taxon>Enterobacteriaceae</taxon>
        <taxon>Salmonella</taxon>
    </lineage>
</organism>
<comment type="caution">
    <text evidence="4">The sequence shown here is derived from an EMBL/GenBank/DDBJ whole genome shotgun (WGS) entry which is preliminary data.</text>
</comment>
<dbReference type="Pfam" id="PF00271">
    <property type="entry name" value="Helicase_C"/>
    <property type="match status" value="1"/>
</dbReference>
<dbReference type="GO" id="GO:0016787">
    <property type="term" value="F:hydrolase activity"/>
    <property type="evidence" value="ECO:0007669"/>
    <property type="project" value="UniProtKB-KW"/>
</dbReference>
<dbReference type="SMART" id="SM00490">
    <property type="entry name" value="HELICc"/>
    <property type="match status" value="1"/>
</dbReference>
<dbReference type="PROSITE" id="PS51194">
    <property type="entry name" value="HELICASE_CTER"/>
    <property type="match status" value="1"/>
</dbReference>
<evidence type="ECO:0000313" key="4">
    <source>
        <dbReference type="EMBL" id="HAE0521081.1"/>
    </source>
</evidence>
<keyword evidence="1" id="KW-0378">Hydrolase</keyword>
<evidence type="ECO:0000259" key="3">
    <source>
        <dbReference type="PROSITE" id="PS51194"/>
    </source>
</evidence>
<reference evidence="4" key="2">
    <citation type="submission" date="2019-01" db="EMBL/GenBank/DDBJ databases">
        <authorList>
            <consortium name="NCBI Pathogen Detection Project"/>
        </authorList>
    </citation>
    <scope>NUCLEOTIDE SEQUENCE</scope>
    <source>
        <strain evidence="4">P125109</strain>
    </source>
</reference>
<dbReference type="EMBL" id="DAAQRD010000079">
    <property type="protein sequence ID" value="HAE0521081.1"/>
    <property type="molecule type" value="Genomic_DNA"/>
</dbReference>
<dbReference type="SUPFAM" id="SSF52540">
    <property type="entry name" value="P-loop containing nucleoside triphosphate hydrolases"/>
    <property type="match status" value="1"/>
</dbReference>
<dbReference type="InterPro" id="IPR001650">
    <property type="entry name" value="Helicase_C-like"/>
</dbReference>
<dbReference type="InterPro" id="IPR037235">
    <property type="entry name" value="TRCF-like_C_D7"/>
</dbReference>
<dbReference type="Gene3D" id="3.40.50.300">
    <property type="entry name" value="P-loop containing nucleotide triphosphate hydrolases"/>
    <property type="match status" value="1"/>
</dbReference>
<dbReference type="GO" id="GO:0006281">
    <property type="term" value="P:DNA repair"/>
    <property type="evidence" value="ECO:0007669"/>
    <property type="project" value="InterPro"/>
</dbReference>